<dbReference type="PRINTS" id="PR00633">
    <property type="entry name" value="RCCNDNSATION"/>
</dbReference>
<feature type="repeat" description="RCC1" evidence="2">
    <location>
        <begin position="651"/>
        <end position="704"/>
    </location>
</feature>
<proteinExistence type="predicted"/>
<dbReference type="Pfam" id="PF25390">
    <property type="entry name" value="WD40_RLD"/>
    <property type="match status" value="1"/>
</dbReference>
<feature type="repeat" description="RCC1" evidence="2">
    <location>
        <begin position="599"/>
        <end position="650"/>
    </location>
</feature>
<protein>
    <submittedName>
        <fullName evidence="5">Ultraviolet-B receptor UVR8</fullName>
    </submittedName>
</protein>
<evidence type="ECO:0000313" key="5">
    <source>
        <dbReference type="EMBL" id="KAK1939190.1"/>
    </source>
</evidence>
<dbReference type="PROSITE" id="PS50012">
    <property type="entry name" value="RCC1_3"/>
    <property type="match status" value="7"/>
</dbReference>
<dbReference type="InterPro" id="IPR051625">
    <property type="entry name" value="Signaling_Regulatory_Domain"/>
</dbReference>
<keyword evidence="1" id="KW-0677">Repeat</keyword>
<dbReference type="AlphaFoldDB" id="A0AAD9GIJ7"/>
<reference evidence="5" key="1">
    <citation type="submission" date="2023-08" db="EMBL/GenBank/DDBJ databases">
        <title>Reference Genome Resource for the Citrus Pathogen Phytophthora citrophthora.</title>
        <authorList>
            <person name="Moller H."/>
            <person name="Coetzee B."/>
            <person name="Rose L.J."/>
            <person name="Van Niekerk J.M."/>
        </authorList>
    </citation>
    <scope>NUCLEOTIDE SEQUENCE</scope>
    <source>
        <strain evidence="5">STE-U-9442</strain>
    </source>
</reference>
<dbReference type="InterPro" id="IPR009091">
    <property type="entry name" value="RCC1/BLIP-II"/>
</dbReference>
<dbReference type="Proteomes" id="UP001259832">
    <property type="component" value="Unassembled WGS sequence"/>
</dbReference>
<keyword evidence="6" id="KW-1185">Reference proteome</keyword>
<feature type="repeat" description="RCC1" evidence="2">
    <location>
        <begin position="302"/>
        <end position="364"/>
    </location>
</feature>
<evidence type="ECO:0000313" key="6">
    <source>
        <dbReference type="Proteomes" id="UP001259832"/>
    </source>
</evidence>
<dbReference type="InterPro" id="IPR058923">
    <property type="entry name" value="RCC1-like_dom"/>
</dbReference>
<dbReference type="InterPro" id="IPR000408">
    <property type="entry name" value="Reg_chr_condens"/>
</dbReference>
<feature type="region of interest" description="Disordered" evidence="3">
    <location>
        <begin position="718"/>
        <end position="743"/>
    </location>
</feature>
<dbReference type="SUPFAM" id="SSF50985">
    <property type="entry name" value="RCC1/BLIP-II"/>
    <property type="match status" value="2"/>
</dbReference>
<dbReference type="Pfam" id="PF00415">
    <property type="entry name" value="RCC1"/>
    <property type="match status" value="1"/>
</dbReference>
<sequence>MTPDLSDKILLKMEALRLQDGAFVRDRYEELQDARRQWVQDGTADDCTTADSKSSYELSVEERQELEHRRIVERVKALDAKGPTSQLSKKVLVLQDILENLYAEKEADVTVASPLNGALKRLETDPANASVPLKDLPTSTQVVLKMFFRTCQSLRDQSKLSANSRLSVQIASKLPSILMTIPSCVLSPGLTDEVPVQLEDGGNVFSVFHQLFQLFEELLGWKSNSSCLSTGDRSTVIVAYVALSLKWGRMGYVLKGVKLLLENASDLNRTKLEALVPFFRELAATSAERPQVAFGEEEQPCGYLMSFGKGDHGKLGHGQCVHLSCQEGNCTENKMVPTIVAATGDVLFRKIDSLSTHSIAITAKGEAMAWGNGDKYRLGHGSSTKEYTPRTIEFLSIKGRVRDLACGLGHTLALMESGELFAWGNGSNGRLGLGDTNDRSSPTKVVIPTCLQTEGRSDTPVCFRHIFCGASHSLGISWDGRAYAWGKNNQGQCGHGHTNDQWTIQEIESFHDNKGEEECVTYAAGGWEHTLFCTASGRVYSCGCGYKDSRRAGIPPVLGHGDCDRRLKPSLVQALDDAREEMTRVACGWDHSLAVSATGNVYTWGSGTNGKLGHGDEESFDIPTLVRSMEGKRVKDAKAGCEHTVFLTYDHELWTCGQGDSGRLGHGDSQTRKRPTKIELFADSGLKPVALAVGDKYNLVLVRDSDTQFEQEGIASIQKTPQRISGERAKHHGRHRIGQRKKKDDHHEIKFGSNWVLSAAMQADPTGTTTIDPDSASSAALFIAGHVDRIACDYLSGESDVYTEMQQETKSVTTLSMAQQLVLLPFAAETSHEALSALLELLRWTSSTELKEKTAKSEQNGDGSFLGSQERMALTISCLRILQLNLKKSLNVSQSGNVNSPSISTVLLKQIHELLDNMAGLKESSYSLASIGRAISHEAAYALKMGFGLFYPTGSSRCSLLWELLGECTLHAPSMRTIFLSDQLCKVMW</sequence>
<dbReference type="EMBL" id="JASMQC010000016">
    <property type="protein sequence ID" value="KAK1939190.1"/>
    <property type="molecule type" value="Genomic_DNA"/>
</dbReference>
<organism evidence="5 6">
    <name type="scientific">Phytophthora citrophthora</name>
    <dbReference type="NCBI Taxonomy" id="4793"/>
    <lineage>
        <taxon>Eukaryota</taxon>
        <taxon>Sar</taxon>
        <taxon>Stramenopiles</taxon>
        <taxon>Oomycota</taxon>
        <taxon>Peronosporomycetes</taxon>
        <taxon>Peronosporales</taxon>
        <taxon>Peronosporaceae</taxon>
        <taxon>Phytophthora</taxon>
    </lineage>
</organism>
<feature type="repeat" description="RCC1" evidence="2">
    <location>
        <begin position="365"/>
        <end position="417"/>
    </location>
</feature>
<evidence type="ECO:0000256" key="1">
    <source>
        <dbReference type="ARBA" id="ARBA00022737"/>
    </source>
</evidence>
<feature type="domain" description="RCC1-like" evidence="4">
    <location>
        <begin position="302"/>
        <end position="644"/>
    </location>
</feature>
<evidence type="ECO:0000259" key="4">
    <source>
        <dbReference type="Pfam" id="PF25390"/>
    </source>
</evidence>
<feature type="repeat" description="RCC1" evidence="2">
    <location>
        <begin position="537"/>
        <end position="598"/>
    </location>
</feature>
<name>A0AAD9GIJ7_9STRA</name>
<evidence type="ECO:0000256" key="2">
    <source>
        <dbReference type="PROSITE-ProRule" id="PRU00235"/>
    </source>
</evidence>
<accession>A0AAD9GIJ7</accession>
<comment type="caution">
    <text evidence="5">The sequence shown here is derived from an EMBL/GenBank/DDBJ whole genome shotgun (WGS) entry which is preliminary data.</text>
</comment>
<dbReference type="PANTHER" id="PTHR22872:SF2">
    <property type="entry name" value="INHIBITOR OF BRUTON TYROSINE KINASE"/>
    <property type="match status" value="1"/>
</dbReference>
<dbReference type="PANTHER" id="PTHR22872">
    <property type="entry name" value="BTK-BINDING PROTEIN-RELATED"/>
    <property type="match status" value="1"/>
</dbReference>
<dbReference type="PROSITE" id="PS00626">
    <property type="entry name" value="RCC1_2"/>
    <property type="match status" value="2"/>
</dbReference>
<keyword evidence="5" id="KW-0675">Receptor</keyword>
<feature type="compositionally biased region" description="Basic residues" evidence="3">
    <location>
        <begin position="729"/>
        <end position="743"/>
    </location>
</feature>
<feature type="repeat" description="RCC1" evidence="2">
    <location>
        <begin position="418"/>
        <end position="479"/>
    </location>
</feature>
<dbReference type="Gene3D" id="2.130.10.30">
    <property type="entry name" value="Regulator of chromosome condensation 1/beta-lactamase-inhibitor protein II"/>
    <property type="match status" value="3"/>
</dbReference>
<evidence type="ECO:0000256" key="3">
    <source>
        <dbReference type="SAM" id="MobiDB-lite"/>
    </source>
</evidence>
<gene>
    <name evidence="5" type="ORF">P3T76_008574</name>
</gene>
<feature type="repeat" description="RCC1" evidence="2">
    <location>
        <begin position="480"/>
        <end position="536"/>
    </location>
</feature>